<gene>
    <name evidence="1" type="ORF">V2S66_18425</name>
</gene>
<evidence type="ECO:0000313" key="1">
    <source>
        <dbReference type="EMBL" id="MEE4543940.1"/>
    </source>
</evidence>
<evidence type="ECO:0000313" key="2">
    <source>
        <dbReference type="Proteomes" id="UP001344658"/>
    </source>
</evidence>
<dbReference type="Proteomes" id="UP001344658">
    <property type="component" value="Unassembled WGS sequence"/>
</dbReference>
<dbReference type="RefSeq" id="WP_330796799.1">
    <property type="nucleotide sequence ID" value="NZ_JAZEWV010000014.1"/>
</dbReference>
<dbReference type="EMBL" id="JAZEWV010000014">
    <property type="protein sequence ID" value="MEE4543940.1"/>
    <property type="molecule type" value="Genomic_DNA"/>
</dbReference>
<keyword evidence="2" id="KW-1185">Reference proteome</keyword>
<name>A0ABU7PDQ7_9ACTN</name>
<comment type="caution">
    <text evidence="1">The sequence shown here is derived from an EMBL/GenBank/DDBJ whole genome shotgun (WGS) entry which is preliminary data.</text>
</comment>
<proteinExistence type="predicted"/>
<sequence length="59" mass="6354">MNGTAAAEEQETLMPYLVPLRTPLTPEQVDRAFTYLMALEAGGGANVAGARRLTRSCRS</sequence>
<accession>A0ABU7PDQ7</accession>
<protein>
    <submittedName>
        <fullName evidence="1">Uncharacterized protein</fullName>
    </submittedName>
</protein>
<organism evidence="1 2">
    <name type="scientific">Actinacidiphila polyblastidii</name>
    <dbReference type="NCBI Taxonomy" id="3110430"/>
    <lineage>
        <taxon>Bacteria</taxon>
        <taxon>Bacillati</taxon>
        <taxon>Actinomycetota</taxon>
        <taxon>Actinomycetes</taxon>
        <taxon>Kitasatosporales</taxon>
        <taxon>Streptomycetaceae</taxon>
        <taxon>Actinacidiphila</taxon>
    </lineage>
</organism>
<reference evidence="1 2" key="1">
    <citation type="submission" date="2023-12" db="EMBL/GenBank/DDBJ databases">
        <title>Streptomyces sp. V4-01.</title>
        <authorList>
            <person name="Somphong A."/>
            <person name="Phongsopitanun W."/>
        </authorList>
    </citation>
    <scope>NUCLEOTIDE SEQUENCE [LARGE SCALE GENOMIC DNA]</scope>
    <source>
        <strain evidence="1 2">V4-01</strain>
    </source>
</reference>